<name>A0AAE3UFY2_9BACT</name>
<dbReference type="AlphaFoldDB" id="A0AAE3UFY2"/>
<evidence type="ECO:0000313" key="3">
    <source>
        <dbReference type="Proteomes" id="UP001232063"/>
    </source>
</evidence>
<dbReference type="EMBL" id="JASJOU010000009">
    <property type="protein sequence ID" value="MDJ1503790.1"/>
    <property type="molecule type" value="Genomic_DNA"/>
</dbReference>
<keyword evidence="3" id="KW-1185">Reference proteome</keyword>
<dbReference type="PROSITE" id="PS51257">
    <property type="entry name" value="PROKAR_LIPOPROTEIN"/>
    <property type="match status" value="1"/>
</dbReference>
<comment type="caution">
    <text evidence="2">The sequence shown here is derived from an EMBL/GenBank/DDBJ whole genome shotgun (WGS) entry which is preliminary data.</text>
</comment>
<accession>A0AAE3UFY2</accession>
<keyword evidence="1" id="KW-0732">Signal</keyword>
<protein>
    <recommendedName>
        <fullName evidence="4">Lipoprotein</fullName>
    </recommendedName>
</protein>
<evidence type="ECO:0008006" key="4">
    <source>
        <dbReference type="Google" id="ProtNLM"/>
    </source>
</evidence>
<evidence type="ECO:0000313" key="2">
    <source>
        <dbReference type="EMBL" id="MDJ1503790.1"/>
    </source>
</evidence>
<reference evidence="2" key="1">
    <citation type="submission" date="2023-05" db="EMBL/GenBank/DDBJ databases">
        <authorList>
            <person name="Zhang X."/>
        </authorList>
    </citation>
    <scope>NUCLEOTIDE SEQUENCE</scope>
    <source>
        <strain evidence="2">BD1B2-1</strain>
    </source>
</reference>
<dbReference type="RefSeq" id="WP_314514418.1">
    <property type="nucleotide sequence ID" value="NZ_JASJOU010000009.1"/>
</dbReference>
<organism evidence="2 3">
    <name type="scientific">Xanthocytophaga agilis</name>
    <dbReference type="NCBI Taxonomy" id="3048010"/>
    <lineage>
        <taxon>Bacteria</taxon>
        <taxon>Pseudomonadati</taxon>
        <taxon>Bacteroidota</taxon>
        <taxon>Cytophagia</taxon>
        <taxon>Cytophagales</taxon>
        <taxon>Rhodocytophagaceae</taxon>
        <taxon>Xanthocytophaga</taxon>
    </lineage>
</organism>
<sequence>MKVQVYCSYFLLLFCIGFFSCSTETKNEQKEDVVAVDSISHKDSVKSEPVIEPISFDRTDDYTSRIIAGMKDGDTNPYKAVSESASWKKFAATMDSSWARVNRQRLDKMRSWSEAELANLSATTVFYPFSGPDFIHATTFFPGADKYYLFGLEPIGDLPNLNTKSEKEVAAYCEAMQGALRDIFQRSYFLTKKMSTDMPKINGVVPMICTFLVRTNHIVTKIQPLLLMENGQTMNWVGTASDSPKKLPRLVRIDFLDTDMRKPKSVYYYSGDLSDNGVKVKPAIKAFLDALPEGCVGYLKSASYLMHYESFSTIRNAMLEKCNAILQDDTGIAYKYYDPTQWNVQLYGVYTPPIEEFKGRFQKELDRDYKDSSRVKFLPFEIGYHWGTHKDNLQLATKK</sequence>
<proteinExistence type="predicted"/>
<feature type="chain" id="PRO_5042038397" description="Lipoprotein" evidence="1">
    <location>
        <begin position="23"/>
        <end position="399"/>
    </location>
</feature>
<dbReference type="Proteomes" id="UP001232063">
    <property type="component" value="Unassembled WGS sequence"/>
</dbReference>
<feature type="signal peptide" evidence="1">
    <location>
        <begin position="1"/>
        <end position="22"/>
    </location>
</feature>
<gene>
    <name evidence="2" type="ORF">QNI22_24220</name>
</gene>
<evidence type="ECO:0000256" key="1">
    <source>
        <dbReference type="SAM" id="SignalP"/>
    </source>
</evidence>